<dbReference type="AlphaFoldDB" id="A0A4V2JI25"/>
<accession>A0A4V2JI25</accession>
<comment type="caution">
    <text evidence="1">The sequence shown here is derived from an EMBL/GenBank/DDBJ whole genome shotgun (WGS) entry which is preliminary data.</text>
</comment>
<evidence type="ECO:0000313" key="1">
    <source>
        <dbReference type="EMBL" id="TBO56871.1"/>
    </source>
</evidence>
<dbReference type="Proteomes" id="UP000292452">
    <property type="component" value="Unassembled WGS sequence"/>
</dbReference>
<reference evidence="1 2" key="1">
    <citation type="submission" date="2019-02" db="EMBL/GenBank/DDBJ databases">
        <title>Draft Genome Sequence of Streptomyces sp. AM-2504, identified by 16S rRNA comparative analysis as a Streptomyces Kasugaensis strain.</title>
        <authorList>
            <person name="Napolioni V."/>
            <person name="Giuliodori A.M."/>
            <person name="Spurio R."/>
            <person name="Fabbretti A."/>
        </authorList>
    </citation>
    <scope>NUCLEOTIDE SEQUENCE [LARGE SCALE GENOMIC DNA]</scope>
    <source>
        <strain evidence="1 2">AM-2504</strain>
    </source>
</reference>
<keyword evidence="2" id="KW-1185">Reference proteome</keyword>
<protein>
    <submittedName>
        <fullName evidence="1">Uncharacterized protein</fullName>
    </submittedName>
</protein>
<sequence>MRPSTLRALQRAAELTRNNRFVEAMATAEPVILAADPDESQEIARWLTEHADDFVREPKER</sequence>
<evidence type="ECO:0000313" key="2">
    <source>
        <dbReference type="Proteomes" id="UP000292452"/>
    </source>
</evidence>
<name>A0A4V2JI25_STRKA</name>
<gene>
    <name evidence="1" type="ORF">EYS09_25620</name>
</gene>
<dbReference type="RefSeq" id="WP_131125009.1">
    <property type="nucleotide sequence ID" value="NZ_SIXH01000284.1"/>
</dbReference>
<proteinExistence type="predicted"/>
<dbReference type="EMBL" id="SIXH01000284">
    <property type="protein sequence ID" value="TBO56871.1"/>
    <property type="molecule type" value="Genomic_DNA"/>
</dbReference>
<organism evidence="1 2">
    <name type="scientific">Streptomyces kasugaensis</name>
    <dbReference type="NCBI Taxonomy" id="1946"/>
    <lineage>
        <taxon>Bacteria</taxon>
        <taxon>Bacillati</taxon>
        <taxon>Actinomycetota</taxon>
        <taxon>Actinomycetes</taxon>
        <taxon>Kitasatosporales</taxon>
        <taxon>Streptomycetaceae</taxon>
        <taxon>Streptomyces</taxon>
    </lineage>
</organism>